<feature type="domain" description="EDRF1 N-terminal" evidence="2">
    <location>
        <begin position="312"/>
        <end position="582"/>
    </location>
</feature>
<dbReference type="EMBL" id="JAJJMA010217086">
    <property type="protein sequence ID" value="MCL7040840.1"/>
    <property type="molecule type" value="Genomic_DNA"/>
</dbReference>
<feature type="region of interest" description="Disordered" evidence="1">
    <location>
        <begin position="288"/>
        <end position="314"/>
    </location>
</feature>
<gene>
    <name evidence="3" type="ORF">MKW94_022193</name>
</gene>
<evidence type="ECO:0000259" key="2">
    <source>
        <dbReference type="Pfam" id="PF23788"/>
    </source>
</evidence>
<feature type="compositionally biased region" description="Basic residues" evidence="1">
    <location>
        <begin position="289"/>
        <end position="301"/>
    </location>
</feature>
<dbReference type="InterPro" id="IPR056582">
    <property type="entry name" value="EDRF1_N"/>
</dbReference>
<proteinExistence type="predicted"/>
<evidence type="ECO:0000256" key="1">
    <source>
        <dbReference type="SAM" id="MobiDB-lite"/>
    </source>
</evidence>
<keyword evidence="4" id="KW-1185">Reference proteome</keyword>
<feature type="domain" description="EDRF1 N-terminal" evidence="2">
    <location>
        <begin position="135"/>
        <end position="184"/>
    </location>
</feature>
<comment type="caution">
    <text evidence="3">The sequence shown here is derived from an EMBL/GenBank/DDBJ whole genome shotgun (WGS) entry which is preliminary data.</text>
</comment>
<name>A0AA41VGL2_PAPNU</name>
<organism evidence="3 4">
    <name type="scientific">Papaver nudicaule</name>
    <name type="common">Iceland poppy</name>
    <dbReference type="NCBI Taxonomy" id="74823"/>
    <lineage>
        <taxon>Eukaryota</taxon>
        <taxon>Viridiplantae</taxon>
        <taxon>Streptophyta</taxon>
        <taxon>Embryophyta</taxon>
        <taxon>Tracheophyta</taxon>
        <taxon>Spermatophyta</taxon>
        <taxon>Magnoliopsida</taxon>
        <taxon>Ranunculales</taxon>
        <taxon>Papaveraceae</taxon>
        <taxon>Papaveroideae</taxon>
        <taxon>Papaver</taxon>
    </lineage>
</organism>
<sequence length="1460" mass="162004">MDSPKSDSSGSSNWGELECIGKLEIVRPKPVGFLCGTLPVPTDESFNHVFNSALIPSSSSSSSQTVKAPRYRMLPTETDLNSPPLLPNHHEKNFPLAAVQSKASSSSSGDFNWESSAACQNLTRKSEALAVYGLSEYGDEIDVIAPTDILKQIFKMPYTKARLSVAVQRIGNTLVLNAGPDIEEGERLVRRHSSQSKTVDQSLFLNFAMHSVRAEACDVPPSQYPSSGGHSNTSILPGSETRKDVFVSSDLPAQGDRSQYIRGDDNQNEGLNCCSDYPQVNRQKYWGSKQRKTTNKHHAVKKSSQVGEKPRHPIQESEKYRRVGNDSFLRVLFWQFHNFRMLLGSDLLLFSNERYVAVSLHLWDVARQVTPLTWLEAWLDNIMASVPELAICYHQNGVVQGYELLKTDDIFLLKGISEDGTPAFHPQVVQQNGLSVLRFLQDNCKQDPGAYWLYKSAGEDDIQLFDLSAIPKNHSPDDQDASSSSLPTLMHGRRDSLFSLGTLLYRLAHRLSLSMAPNSRAKCANFFRKCLDFLDEQDHLVVRASAHEQFARLILKCYEELDLTSEFVPLESEVTVTDAEEESHEFSLALPGSVSHLKLSCAEDGYSLQDSESDVVPSETNVGASSSAPGKISVSRGMEIIDPRGVDCSNNDEDTLAVYHGSESSSHVVQTVADPISSKLAAVHHVSQAIKSLRWKRQLQKSEADFVDHGKTTRDRSVHGHFSVCACGDSDCIEVCDLREWLPKSKMDHKLWKLVLLLGESYLALGQAYKEDAQLQQTLKVVGIACSVYGSMPQYVEDAQFISSMVSSSLAPEELNSRSGKTKTLMDDMTHSNLSSSDSVDNKGSRSTYLFWAKAWTLVGDVYVEYHLQRNRDLSAPPDAKASPRGVRMSSDVVKEVKRLKKKLGQFKQNCSTCSLINCSCQSDRASSGNSASSSSGNANYGKKKKKKVCVKEVIGSPENCRRQLDNSDSDCLVKANGNTQVQESDTTKTKLEETSSASKSIVGDVGCEIASEANASETPKSKGRAGGIFVFLEGHIVGDADDNLSVSASCYDEARKALGGIPIGSSELLSILKKKGWVCNELGRNRLHRKELDKAELAFADAIEAFKEIDDHTNIILINCNMGHCRRALAEEMVSKMEIFKSHIFLQDSYKKALDTAELEYRKAIRYYEAATFELEKVGVESGLGSLSTSLKNEVYTQFANTYLRLGMLLAKEDIFAEVNEKGAVEDLPVGYVNSCDKKAFIDLRKHESSANGAIREALRMYELLGELRKQEAAYAYFQLACYHRDCCLKFVHKNKLPSSESSILQKVKQYVSLAEWSWQKSISFYGPKTHPVMYLTILMERSALSWKLSESIHSNTNLELALSRLFEGRHIYGEKAANLSINENSEVYSNFRDQLQALLKKMLQVSLSTNANKSCSGPSHATPISGSLDAVKLRRLYGMALKMTNLSQLLPMYDVWSS</sequence>
<dbReference type="PANTHER" id="PTHR15000:SF1">
    <property type="entry name" value="ERYTHROID DIFFERENTIATION-RELATED FACTOR 1"/>
    <property type="match status" value="1"/>
</dbReference>
<dbReference type="Pfam" id="PF23788">
    <property type="entry name" value="EDRF1_N"/>
    <property type="match status" value="2"/>
</dbReference>
<dbReference type="GO" id="GO:0045893">
    <property type="term" value="P:positive regulation of DNA-templated transcription"/>
    <property type="evidence" value="ECO:0007669"/>
    <property type="project" value="TreeGrafter"/>
</dbReference>
<feature type="region of interest" description="Disordered" evidence="1">
    <location>
        <begin position="218"/>
        <end position="238"/>
    </location>
</feature>
<protein>
    <recommendedName>
        <fullName evidence="2">EDRF1 N-terminal domain-containing protein</fullName>
    </recommendedName>
</protein>
<accession>A0AA41VGL2</accession>
<dbReference type="PANTHER" id="PTHR15000">
    <property type="entry name" value="ERYTHROID DIFFERENTIATION-RELATED FACTOR 1"/>
    <property type="match status" value="1"/>
</dbReference>
<dbReference type="Proteomes" id="UP001177140">
    <property type="component" value="Unassembled WGS sequence"/>
</dbReference>
<dbReference type="Gene3D" id="1.25.40.10">
    <property type="entry name" value="Tetratricopeptide repeat domain"/>
    <property type="match status" value="1"/>
</dbReference>
<evidence type="ECO:0000313" key="3">
    <source>
        <dbReference type="EMBL" id="MCL7040840.1"/>
    </source>
</evidence>
<feature type="compositionally biased region" description="Polar residues" evidence="1">
    <location>
        <begin position="224"/>
        <end position="236"/>
    </location>
</feature>
<dbReference type="InterPro" id="IPR011990">
    <property type="entry name" value="TPR-like_helical_dom_sf"/>
</dbReference>
<reference evidence="3" key="1">
    <citation type="submission" date="2022-03" db="EMBL/GenBank/DDBJ databases">
        <title>A functionally conserved STORR gene fusion in Papaver species that diverged 16.8 million years ago.</title>
        <authorList>
            <person name="Catania T."/>
        </authorList>
    </citation>
    <scope>NUCLEOTIDE SEQUENCE</scope>
    <source>
        <strain evidence="3">S-191538</strain>
    </source>
</reference>
<evidence type="ECO:0000313" key="4">
    <source>
        <dbReference type="Proteomes" id="UP001177140"/>
    </source>
</evidence>